<keyword evidence="1" id="KW-0472">Membrane</keyword>
<dbReference type="HOGENOM" id="CLU_147903_0_0_9"/>
<feature type="transmembrane region" description="Helical" evidence="1">
    <location>
        <begin position="56"/>
        <end position="83"/>
    </location>
</feature>
<dbReference type="OrthoDB" id="1807841at2"/>
<accession>G7W4Y4</accession>
<dbReference type="EMBL" id="CP003108">
    <property type="protein sequence ID" value="AET65856.1"/>
    <property type="molecule type" value="Genomic_DNA"/>
</dbReference>
<feature type="transmembrane region" description="Helical" evidence="1">
    <location>
        <begin position="95"/>
        <end position="116"/>
    </location>
</feature>
<dbReference type="STRING" id="768706.Desor_0103"/>
<proteinExistence type="predicted"/>
<name>G7W4Y4_DESOD</name>
<protein>
    <recommendedName>
        <fullName evidence="4">Holin of 3TMs, for gene-transfer release</fullName>
    </recommendedName>
</protein>
<keyword evidence="1" id="KW-1133">Transmembrane helix</keyword>
<gene>
    <name evidence="2" type="ordered locus">Desor_0103</name>
</gene>
<dbReference type="eggNOG" id="ENOG5032TCA">
    <property type="taxonomic scope" value="Bacteria"/>
</dbReference>
<keyword evidence="3" id="KW-1185">Reference proteome</keyword>
<reference evidence="3" key="1">
    <citation type="submission" date="2011-11" db="EMBL/GenBank/DDBJ databases">
        <title>Complete sequence of Desulfosporosinus orientis DSM 765.</title>
        <authorList>
            <person name="Lucas S."/>
            <person name="Han J."/>
            <person name="Lapidus A."/>
            <person name="Cheng J.-F."/>
            <person name="Goodwin L."/>
            <person name="Pitluck S."/>
            <person name="Peters L."/>
            <person name="Ovchinnikova G."/>
            <person name="Teshima H."/>
            <person name="Detter J.C."/>
            <person name="Han C."/>
            <person name="Tapia R."/>
            <person name="Land M."/>
            <person name="Hauser L."/>
            <person name="Kyrpides N."/>
            <person name="Ivanova N."/>
            <person name="Pagani I."/>
            <person name="Pester M."/>
            <person name="Spring S."/>
            <person name="Ollivier B."/>
            <person name="Rattei T."/>
            <person name="Klenk H.-P."/>
            <person name="Wagner M."/>
            <person name="Loy A."/>
            <person name="Woyke T."/>
        </authorList>
    </citation>
    <scope>NUCLEOTIDE SEQUENCE [LARGE SCALE GENOMIC DNA]</scope>
    <source>
        <strain evidence="3">ATCC 19365 / DSM 765 / NCIMB 8382 / VKM B-1628</strain>
    </source>
</reference>
<dbReference type="RefSeq" id="WP_014182685.1">
    <property type="nucleotide sequence ID" value="NC_016584.1"/>
</dbReference>
<evidence type="ECO:0008006" key="4">
    <source>
        <dbReference type="Google" id="ProtNLM"/>
    </source>
</evidence>
<dbReference type="PATRIC" id="fig|768706.3.peg.93"/>
<evidence type="ECO:0000313" key="2">
    <source>
        <dbReference type="EMBL" id="AET65856.1"/>
    </source>
</evidence>
<reference evidence="2 3" key="2">
    <citation type="journal article" date="2012" name="J. Bacteriol.">
        <title>Complete genome sequences of Desulfosporosinus orientis DSM765T, Desulfosporosinus youngiae DSM17734T, Desulfosporosinus meridiei DSM13257T, and Desulfosporosinus acidiphilus DSM22704T.</title>
        <authorList>
            <person name="Pester M."/>
            <person name="Brambilla E."/>
            <person name="Alazard D."/>
            <person name="Rattei T."/>
            <person name="Weinmaier T."/>
            <person name="Han J."/>
            <person name="Lucas S."/>
            <person name="Lapidus A."/>
            <person name="Cheng J.F."/>
            <person name="Goodwin L."/>
            <person name="Pitluck S."/>
            <person name="Peters L."/>
            <person name="Ovchinnikova G."/>
            <person name="Teshima H."/>
            <person name="Detter J.C."/>
            <person name="Han C.S."/>
            <person name="Tapia R."/>
            <person name="Land M.L."/>
            <person name="Hauser L."/>
            <person name="Kyrpides N.C."/>
            <person name="Ivanova N.N."/>
            <person name="Pagani I."/>
            <person name="Huntmann M."/>
            <person name="Wei C.L."/>
            <person name="Davenport K.W."/>
            <person name="Daligault H."/>
            <person name="Chain P.S."/>
            <person name="Chen A."/>
            <person name="Mavromatis K."/>
            <person name="Markowitz V."/>
            <person name="Szeto E."/>
            <person name="Mikhailova N."/>
            <person name="Pati A."/>
            <person name="Wagner M."/>
            <person name="Woyke T."/>
            <person name="Ollivier B."/>
            <person name="Klenk H.P."/>
            <person name="Spring S."/>
            <person name="Loy A."/>
        </authorList>
    </citation>
    <scope>NUCLEOTIDE SEQUENCE [LARGE SCALE GENOMIC DNA]</scope>
    <source>
        <strain evidence="3">ATCC 19365 / DSM 765 / NCIMB 8382 / VKM B-1628</strain>
    </source>
</reference>
<dbReference type="KEGG" id="dor:Desor_0103"/>
<dbReference type="Proteomes" id="UP000006346">
    <property type="component" value="Chromosome"/>
</dbReference>
<dbReference type="AlphaFoldDB" id="G7W4Y4"/>
<evidence type="ECO:0000313" key="3">
    <source>
        <dbReference type="Proteomes" id="UP000006346"/>
    </source>
</evidence>
<organism evidence="2 3">
    <name type="scientific">Desulfosporosinus orientis (strain ATCC 19365 / DSM 765 / NCIMB 8382 / VKM B-1628 / Singapore I)</name>
    <name type="common">Desulfotomaculum orientis</name>
    <dbReference type="NCBI Taxonomy" id="768706"/>
    <lineage>
        <taxon>Bacteria</taxon>
        <taxon>Bacillati</taxon>
        <taxon>Bacillota</taxon>
        <taxon>Clostridia</taxon>
        <taxon>Eubacteriales</taxon>
        <taxon>Desulfitobacteriaceae</taxon>
        <taxon>Desulfosporosinus</taxon>
    </lineage>
</organism>
<evidence type="ECO:0000256" key="1">
    <source>
        <dbReference type="SAM" id="Phobius"/>
    </source>
</evidence>
<keyword evidence="1" id="KW-0812">Transmembrane</keyword>
<sequence length="140" mass="16185">MKKVSELVKFLKDPHAKKVQNYKERYQELDDLSHVAAEIGDAAAYKSLEAEMREVFFDYLTAVVVDSIYRLVPHVLIIWIISLKWPYITVPFVDWQVSILGVYLSAYLLFHAGKWLEKPIKSKLLKLGLVNFARASEVTK</sequence>